<dbReference type="Proteomes" id="UP000580250">
    <property type="component" value="Unassembled WGS sequence"/>
</dbReference>
<dbReference type="EMBL" id="CAJEWN010000294">
    <property type="protein sequence ID" value="CAD2177290.1"/>
    <property type="molecule type" value="Genomic_DNA"/>
</dbReference>
<comment type="caution">
    <text evidence="3">The sequence shown here is derived from an EMBL/GenBank/DDBJ whole genome shotgun (WGS) entry which is preliminary data.</text>
</comment>
<evidence type="ECO:0000256" key="1">
    <source>
        <dbReference type="SAM" id="MobiDB-lite"/>
    </source>
</evidence>
<dbReference type="AlphaFoldDB" id="A0A6V7VQN9"/>
<evidence type="ECO:0000313" key="3">
    <source>
        <dbReference type="EMBL" id="CAD2177290.1"/>
    </source>
</evidence>
<proteinExistence type="predicted"/>
<accession>A0A6V7VQN9</accession>
<keyword evidence="2" id="KW-0812">Transmembrane</keyword>
<feature type="transmembrane region" description="Helical" evidence="2">
    <location>
        <begin position="7"/>
        <end position="27"/>
    </location>
</feature>
<feature type="region of interest" description="Disordered" evidence="1">
    <location>
        <begin position="70"/>
        <end position="98"/>
    </location>
</feature>
<sequence>MFSGSVALFVGSLLRLTFWVFIVFGFVEGNEEPTCSKTLMPVYVVLGILNVCLIGGVIFLSYKLFFSKGNKEGKKEEDKGDKKKEGEGDKKEGEEPKK</sequence>
<feature type="transmembrane region" description="Helical" evidence="2">
    <location>
        <begin position="39"/>
        <end position="65"/>
    </location>
</feature>
<evidence type="ECO:0000313" key="4">
    <source>
        <dbReference type="Proteomes" id="UP000580250"/>
    </source>
</evidence>
<evidence type="ECO:0000256" key="2">
    <source>
        <dbReference type="SAM" id="Phobius"/>
    </source>
</evidence>
<reference evidence="3 4" key="1">
    <citation type="submission" date="2020-08" db="EMBL/GenBank/DDBJ databases">
        <authorList>
            <person name="Koutsovoulos G."/>
            <person name="Danchin GJ E."/>
        </authorList>
    </citation>
    <scope>NUCLEOTIDE SEQUENCE [LARGE SCALE GENOMIC DNA]</scope>
</reference>
<organism evidence="3 4">
    <name type="scientific">Meloidogyne enterolobii</name>
    <name type="common">Root-knot nematode worm</name>
    <name type="synonym">Meloidogyne mayaguensis</name>
    <dbReference type="NCBI Taxonomy" id="390850"/>
    <lineage>
        <taxon>Eukaryota</taxon>
        <taxon>Metazoa</taxon>
        <taxon>Ecdysozoa</taxon>
        <taxon>Nematoda</taxon>
        <taxon>Chromadorea</taxon>
        <taxon>Rhabditida</taxon>
        <taxon>Tylenchina</taxon>
        <taxon>Tylenchomorpha</taxon>
        <taxon>Tylenchoidea</taxon>
        <taxon>Meloidogynidae</taxon>
        <taxon>Meloidogyninae</taxon>
        <taxon>Meloidogyne</taxon>
    </lineage>
</organism>
<name>A0A6V7VQN9_MELEN</name>
<gene>
    <name evidence="3" type="ORF">MENT_LOCUS29162</name>
</gene>
<keyword evidence="2" id="KW-1133">Transmembrane helix</keyword>
<keyword evidence="2" id="KW-0472">Membrane</keyword>
<protein>
    <submittedName>
        <fullName evidence="3">Uncharacterized protein</fullName>
    </submittedName>
</protein>